<accession>A0A840TM81</accession>
<reference evidence="4 5" key="1">
    <citation type="submission" date="2020-08" db="EMBL/GenBank/DDBJ databases">
        <title>Genomic Encyclopedia of Type Strains, Phase IV (KMG-IV): sequencing the most valuable type-strain genomes for metagenomic binning, comparative biology and taxonomic classification.</title>
        <authorList>
            <person name="Goeker M."/>
        </authorList>
    </citation>
    <scope>NUCLEOTIDE SEQUENCE [LARGE SCALE GENOMIC DNA]</scope>
    <source>
        <strain evidence="4 5">DSM 105074</strain>
    </source>
</reference>
<gene>
    <name evidence="4" type="ORF">HNQ92_000464</name>
</gene>
<evidence type="ECO:0000256" key="1">
    <source>
        <dbReference type="SAM" id="Phobius"/>
    </source>
</evidence>
<evidence type="ECO:0000313" key="4">
    <source>
        <dbReference type="EMBL" id="MBB5282343.1"/>
    </source>
</evidence>
<organism evidence="4 5">
    <name type="scientific">Rhabdobacter roseus</name>
    <dbReference type="NCBI Taxonomy" id="1655419"/>
    <lineage>
        <taxon>Bacteria</taxon>
        <taxon>Pseudomonadati</taxon>
        <taxon>Bacteroidota</taxon>
        <taxon>Cytophagia</taxon>
        <taxon>Cytophagales</taxon>
        <taxon>Cytophagaceae</taxon>
        <taxon>Rhabdobacter</taxon>
    </lineage>
</organism>
<name>A0A840TM81_9BACT</name>
<sequence>MKKRLSSLLIFLWTVSGVLAQEIPAPPNPPRLLNDFAQQLNVGERAELERKLVAYNDSTSNQILVVIVPTTGPYEIADYAFKLGREWGVGQKDKNNGLVILWAPKDRKVYIATGYGLEGAIPDAIAKRIVSDVIIPEFKNDRYFQGLNRGVDEIMKYASGEYKAEPRDRDDGSPSGALVFIIVFVIIIIIISRSKGGGGGRGGRGFRGGVGPVIFPYDTYSGWGRSSGNWGGGSSGGGGFGGFGGGSFGGGGAGGNY</sequence>
<evidence type="ECO:0000313" key="5">
    <source>
        <dbReference type="Proteomes" id="UP000557307"/>
    </source>
</evidence>
<proteinExistence type="predicted"/>
<feature type="transmembrane region" description="Helical" evidence="1">
    <location>
        <begin position="172"/>
        <end position="191"/>
    </location>
</feature>
<dbReference type="InterPro" id="IPR007621">
    <property type="entry name" value="TPM_dom"/>
</dbReference>
<dbReference type="AlphaFoldDB" id="A0A840TM81"/>
<keyword evidence="5" id="KW-1185">Reference proteome</keyword>
<dbReference type="Gene3D" id="3.10.310.50">
    <property type="match status" value="1"/>
</dbReference>
<dbReference type="Pfam" id="PF04536">
    <property type="entry name" value="TPM_phosphatase"/>
    <property type="match status" value="1"/>
</dbReference>
<keyword evidence="1" id="KW-1133">Transmembrane helix</keyword>
<keyword evidence="1" id="KW-0812">Transmembrane</keyword>
<dbReference type="EMBL" id="JACHGF010000001">
    <property type="protein sequence ID" value="MBB5282343.1"/>
    <property type="molecule type" value="Genomic_DNA"/>
</dbReference>
<feature type="chain" id="PRO_5032340101" description="TPM domain-containing protein" evidence="2">
    <location>
        <begin position="21"/>
        <end position="257"/>
    </location>
</feature>
<keyword evidence="2" id="KW-0732">Signal</keyword>
<keyword evidence="1" id="KW-0472">Membrane</keyword>
<evidence type="ECO:0000256" key="2">
    <source>
        <dbReference type="SAM" id="SignalP"/>
    </source>
</evidence>
<dbReference type="PANTHER" id="PTHR30373">
    <property type="entry name" value="UPF0603 PROTEIN YGCG"/>
    <property type="match status" value="1"/>
</dbReference>
<dbReference type="PANTHER" id="PTHR30373:SF2">
    <property type="entry name" value="UPF0603 PROTEIN YGCG"/>
    <property type="match status" value="1"/>
</dbReference>
<comment type="caution">
    <text evidence="4">The sequence shown here is derived from an EMBL/GenBank/DDBJ whole genome shotgun (WGS) entry which is preliminary data.</text>
</comment>
<dbReference type="RefSeq" id="WP_184170299.1">
    <property type="nucleotide sequence ID" value="NZ_JACHGF010000001.1"/>
</dbReference>
<dbReference type="Proteomes" id="UP000557307">
    <property type="component" value="Unassembled WGS sequence"/>
</dbReference>
<feature type="domain" description="TPM" evidence="3">
    <location>
        <begin position="34"/>
        <end position="157"/>
    </location>
</feature>
<protein>
    <recommendedName>
        <fullName evidence="3">TPM domain-containing protein</fullName>
    </recommendedName>
</protein>
<feature type="signal peptide" evidence="2">
    <location>
        <begin position="1"/>
        <end position="20"/>
    </location>
</feature>
<evidence type="ECO:0000259" key="3">
    <source>
        <dbReference type="Pfam" id="PF04536"/>
    </source>
</evidence>